<evidence type="ECO:0000313" key="3">
    <source>
        <dbReference type="Proteomes" id="UP000009027"/>
    </source>
</evidence>
<feature type="non-terminal residue" evidence="2">
    <location>
        <position position="1"/>
    </location>
</feature>
<dbReference type="Proteomes" id="UP000009027">
    <property type="component" value="Unassembled WGS sequence"/>
</dbReference>
<reference evidence="2 3" key="1">
    <citation type="journal article" date="2012" name="Proc. Natl. Acad. Sci. U.S.A.">
        <title>Antigenic diversity is generated by distinct evolutionary mechanisms in African trypanosome species.</title>
        <authorList>
            <person name="Jackson A.P."/>
            <person name="Berry A."/>
            <person name="Aslett M."/>
            <person name="Allison H.C."/>
            <person name="Burton P."/>
            <person name="Vavrova-Anderson J."/>
            <person name="Brown R."/>
            <person name="Browne H."/>
            <person name="Corton N."/>
            <person name="Hauser H."/>
            <person name="Gamble J."/>
            <person name="Gilderthorp R."/>
            <person name="Marcello L."/>
            <person name="McQuillan J."/>
            <person name="Otto T.D."/>
            <person name="Quail M.A."/>
            <person name="Sanders M.J."/>
            <person name="van Tonder A."/>
            <person name="Ginger M.L."/>
            <person name="Field M.C."/>
            <person name="Barry J.D."/>
            <person name="Hertz-Fowler C."/>
            <person name="Berriman M."/>
        </authorList>
    </citation>
    <scope>NUCLEOTIDE SEQUENCE</scope>
    <source>
        <strain evidence="2 3">Y486</strain>
    </source>
</reference>
<name>F9WM56_TRYVY</name>
<sequence length="464" mass="51596">VGESTSAEELQRYMEVACNCIRSISSASTLDYRTYVLLNHQLRRVSHLITHEVCDTLIHLAVVQVPALEAVHTVIINRYVFLHVFRDTELLTIMPLECALYLVNRIEHMFSAAPNRIVQHNVEIISSLQFVDSVLNSLAYANTRLAFLLLGRLIACLKQIMVASGYDINIVNAFVSTAAVLTPVESQSESGCGRLKEKHYHKQKNNSHVRLPQARFPEIRASSKFASDVVLLIMRSLVECCVDTAAGSEAYGSPFSETLGKVINLSWFVVCTSRFAYTPCVVYATRLLFEAAQWNSSLRAEITTQPFTVVEALAKHASSEDLIFLLMSVAFGAARRVELLSPEQPLPTQLEMVMNPMPSALNAVAAPIFSKLLMLHLNLRLFGLRYPFTCSMACLMQRRICRSFRLYKYFNLAFVTARLMLVINVRRVLGSSPGFTPVGPPTEPQCGAISAHSAPNPSSSFAND</sequence>
<accession>F9WM56</accession>
<feature type="non-terminal residue" evidence="2">
    <location>
        <position position="464"/>
    </location>
</feature>
<organism evidence="2 3">
    <name type="scientific">Trypanosoma vivax (strain Y486)</name>
    <dbReference type="NCBI Taxonomy" id="1055687"/>
    <lineage>
        <taxon>Eukaryota</taxon>
        <taxon>Discoba</taxon>
        <taxon>Euglenozoa</taxon>
        <taxon>Kinetoplastea</taxon>
        <taxon>Metakinetoplastina</taxon>
        <taxon>Trypanosomatida</taxon>
        <taxon>Trypanosomatidae</taxon>
        <taxon>Trypanosoma</taxon>
        <taxon>Duttonella</taxon>
    </lineage>
</organism>
<feature type="region of interest" description="Disordered" evidence="1">
    <location>
        <begin position="445"/>
        <end position="464"/>
    </location>
</feature>
<evidence type="ECO:0000313" key="2">
    <source>
        <dbReference type="EMBL" id="CCD18607.1"/>
    </source>
</evidence>
<dbReference type="EMBL" id="CAEX01001512">
    <property type="protein sequence ID" value="CCD18607.1"/>
    <property type="molecule type" value="Genomic_DNA"/>
</dbReference>
<evidence type="ECO:0000256" key="1">
    <source>
        <dbReference type="SAM" id="MobiDB-lite"/>
    </source>
</evidence>
<proteinExistence type="predicted"/>
<keyword evidence="3" id="KW-1185">Reference proteome</keyword>
<feature type="compositionally biased region" description="Polar residues" evidence="1">
    <location>
        <begin position="453"/>
        <end position="464"/>
    </location>
</feature>
<gene>
    <name evidence="2" type="ORF">TvY486_0013050</name>
</gene>
<protein>
    <submittedName>
        <fullName evidence="2">Uncharacterized protein</fullName>
    </submittedName>
</protein>
<dbReference type="AlphaFoldDB" id="F9WM56"/>